<protein>
    <submittedName>
        <fullName evidence="1">DUF3179 domain-containing protein</fullName>
    </submittedName>
</protein>
<gene>
    <name evidence="1" type="ORF">ENJ15_01445</name>
</gene>
<sequence>MRFLFLLTVYTTALSAQTDFELFLDLLRDDEEKKLAAVETIVNGNDTSRWAALVDLLYFRALPAEAHELMNRAASVDYGRNWPRWMEWIALQSQPAGREYRRFKQLLFSQIDPAFSAFLNPSLPTEIRWEEIAWGGVKKDGIRSLDNPPMESAAEADYLQDSEPVFGVYINGEAMAFPLRILDWHEMANVRIGGEPVALSYCTLCGAAIAYLARFNGTVYSFGSSGLLYRSNKLMYDRQTNSLWSAMKGIPVTGILAGRGVKLSTFPVERTRWRDWRERHPGTRVLSDNTGLRSVYKRYSGYYRYFNSPGLMFPVAQRDNRLPAKSWVYGLSHRGRFKAWPLPRLEARPVLNDSLAGTGFVLLSDPGALSVRVYLSGGENFSAVDDQTLKDREGRLWQIRDSALVAPDGESLPRYPGHLAYWFAWYAFFPETELYDGADPDKPGD</sequence>
<evidence type="ECO:0000313" key="1">
    <source>
        <dbReference type="EMBL" id="HHM01648.1"/>
    </source>
</evidence>
<dbReference type="Pfam" id="PF11376">
    <property type="entry name" value="DUF3179"/>
    <property type="match status" value="1"/>
</dbReference>
<dbReference type="EMBL" id="DRLI01000053">
    <property type="protein sequence ID" value="HHM01648.1"/>
    <property type="molecule type" value="Genomic_DNA"/>
</dbReference>
<reference evidence="1" key="1">
    <citation type="journal article" date="2020" name="mSystems">
        <title>Genome- and Community-Level Interaction Insights into Carbon Utilization and Element Cycling Functions of Hydrothermarchaeota in Hydrothermal Sediment.</title>
        <authorList>
            <person name="Zhou Z."/>
            <person name="Liu Y."/>
            <person name="Xu W."/>
            <person name="Pan J."/>
            <person name="Luo Z.H."/>
            <person name="Li M."/>
        </authorList>
    </citation>
    <scope>NUCLEOTIDE SEQUENCE [LARGE SCALE GENOMIC DNA]</scope>
    <source>
        <strain evidence="1">HyVt-460</strain>
    </source>
</reference>
<name>A0A7V5RN87_CALAY</name>
<dbReference type="InterPro" id="IPR021516">
    <property type="entry name" value="DUF3179"/>
</dbReference>
<organism evidence="1">
    <name type="scientific">Caldithrix abyssi</name>
    <dbReference type="NCBI Taxonomy" id="187145"/>
    <lineage>
        <taxon>Bacteria</taxon>
        <taxon>Pseudomonadati</taxon>
        <taxon>Calditrichota</taxon>
        <taxon>Calditrichia</taxon>
        <taxon>Calditrichales</taxon>
        <taxon>Calditrichaceae</taxon>
        <taxon>Caldithrix</taxon>
    </lineage>
</organism>
<dbReference type="Proteomes" id="UP000885771">
    <property type="component" value="Unassembled WGS sequence"/>
</dbReference>
<dbReference type="AlphaFoldDB" id="A0A7V5RN87"/>
<comment type="caution">
    <text evidence="1">The sequence shown here is derived from an EMBL/GenBank/DDBJ whole genome shotgun (WGS) entry which is preliminary data.</text>
</comment>
<accession>A0A7V5RN87</accession>
<proteinExistence type="predicted"/>